<gene>
    <name evidence="2" type="ORF">BCR44DRAFT_66924</name>
</gene>
<evidence type="ECO:0000256" key="1">
    <source>
        <dbReference type="SAM" id="MobiDB-lite"/>
    </source>
</evidence>
<accession>A0A1Y2HB10</accession>
<organism evidence="2 3">
    <name type="scientific">Catenaria anguillulae PL171</name>
    <dbReference type="NCBI Taxonomy" id="765915"/>
    <lineage>
        <taxon>Eukaryota</taxon>
        <taxon>Fungi</taxon>
        <taxon>Fungi incertae sedis</taxon>
        <taxon>Blastocladiomycota</taxon>
        <taxon>Blastocladiomycetes</taxon>
        <taxon>Blastocladiales</taxon>
        <taxon>Catenariaceae</taxon>
        <taxon>Catenaria</taxon>
    </lineage>
</organism>
<sequence>MPSNVPRTKSRSTKSHHWVPALADLGTVAEVIMMALMAEQAKDRAQTALKNRPERREYKQLQDRLKAEQDKLRHPPAL</sequence>
<dbReference type="Proteomes" id="UP000193411">
    <property type="component" value="Unassembled WGS sequence"/>
</dbReference>
<feature type="region of interest" description="Disordered" evidence="1">
    <location>
        <begin position="43"/>
        <end position="78"/>
    </location>
</feature>
<reference evidence="2 3" key="1">
    <citation type="submission" date="2016-07" db="EMBL/GenBank/DDBJ databases">
        <title>Pervasive Adenine N6-methylation of Active Genes in Fungi.</title>
        <authorList>
            <consortium name="DOE Joint Genome Institute"/>
            <person name="Mondo S.J."/>
            <person name="Dannebaum R.O."/>
            <person name="Kuo R.C."/>
            <person name="Labutti K."/>
            <person name="Haridas S."/>
            <person name="Kuo A."/>
            <person name="Salamov A."/>
            <person name="Ahrendt S.R."/>
            <person name="Lipzen A."/>
            <person name="Sullivan W."/>
            <person name="Andreopoulos W.B."/>
            <person name="Clum A."/>
            <person name="Lindquist E."/>
            <person name="Daum C."/>
            <person name="Ramamoorthy G.K."/>
            <person name="Gryganskyi A."/>
            <person name="Culley D."/>
            <person name="Magnuson J.K."/>
            <person name="James T.Y."/>
            <person name="O'Malley M.A."/>
            <person name="Stajich J.E."/>
            <person name="Spatafora J.W."/>
            <person name="Visel A."/>
            <person name="Grigoriev I.V."/>
        </authorList>
    </citation>
    <scope>NUCLEOTIDE SEQUENCE [LARGE SCALE GENOMIC DNA]</scope>
    <source>
        <strain evidence="2 3">PL171</strain>
    </source>
</reference>
<name>A0A1Y2HB10_9FUNG</name>
<keyword evidence="3" id="KW-1185">Reference proteome</keyword>
<evidence type="ECO:0000313" key="3">
    <source>
        <dbReference type="Proteomes" id="UP000193411"/>
    </source>
</evidence>
<evidence type="ECO:0000313" key="2">
    <source>
        <dbReference type="EMBL" id="ORZ30222.1"/>
    </source>
</evidence>
<protein>
    <submittedName>
        <fullName evidence="2">Uncharacterized protein</fullName>
    </submittedName>
</protein>
<dbReference type="EMBL" id="MCFL01000097">
    <property type="protein sequence ID" value="ORZ30222.1"/>
    <property type="molecule type" value="Genomic_DNA"/>
</dbReference>
<proteinExistence type="predicted"/>
<dbReference type="AlphaFoldDB" id="A0A1Y2HB10"/>
<comment type="caution">
    <text evidence="2">The sequence shown here is derived from an EMBL/GenBank/DDBJ whole genome shotgun (WGS) entry which is preliminary data.</text>
</comment>